<sequence>MGLLDNVKRFFSIRTETTEEHNVKDLQTRYYKTTKDKAMQALEPILVQSGWEIARSEVERGEIVAKMKKGKRKMLVLTIITVKPFKTAIDLSCSTDTSLPTDLGHSQKVVLDMYKKIDKELTYIGSGLGKELL</sequence>
<dbReference type="EMBL" id="JAGKSQ010000001">
    <property type="protein sequence ID" value="MBP3949732.1"/>
    <property type="molecule type" value="Genomic_DNA"/>
</dbReference>
<keyword evidence="2" id="KW-1185">Reference proteome</keyword>
<dbReference type="AlphaFoldDB" id="A0A940WSP9"/>
<evidence type="ECO:0000313" key="2">
    <source>
        <dbReference type="Proteomes" id="UP000678228"/>
    </source>
</evidence>
<protein>
    <submittedName>
        <fullName evidence="1">DUF1499 domain-containing protein</fullName>
    </submittedName>
</protein>
<evidence type="ECO:0000313" key="1">
    <source>
        <dbReference type="EMBL" id="MBP3949732.1"/>
    </source>
</evidence>
<dbReference type="Proteomes" id="UP000678228">
    <property type="component" value="Unassembled WGS sequence"/>
</dbReference>
<accession>A0A940WSP9</accession>
<name>A0A940WSP9_9BACI</name>
<proteinExistence type="predicted"/>
<reference evidence="1" key="1">
    <citation type="submission" date="2021-03" db="EMBL/GenBank/DDBJ databases">
        <title>Bacillus suaedae sp. nov., isolated from Suaeda aralocaspica.</title>
        <authorList>
            <person name="Lei R.F.R."/>
        </authorList>
    </citation>
    <scope>NUCLEOTIDE SEQUENCE</scope>
    <source>
        <strain evidence="1">YZJH907-2</strain>
    </source>
</reference>
<gene>
    <name evidence="1" type="ORF">J7W16_01215</name>
</gene>
<organism evidence="1 2">
    <name type="scientific">Halalkalibacter suaedae</name>
    <dbReference type="NCBI Taxonomy" id="2822140"/>
    <lineage>
        <taxon>Bacteria</taxon>
        <taxon>Bacillati</taxon>
        <taxon>Bacillota</taxon>
        <taxon>Bacilli</taxon>
        <taxon>Bacillales</taxon>
        <taxon>Bacillaceae</taxon>
        <taxon>Halalkalibacter</taxon>
    </lineage>
</organism>
<comment type="caution">
    <text evidence="1">The sequence shown here is derived from an EMBL/GenBank/DDBJ whole genome shotgun (WGS) entry which is preliminary data.</text>
</comment>
<dbReference type="RefSeq" id="WP_210595107.1">
    <property type="nucleotide sequence ID" value="NZ_JAGKSQ010000001.1"/>
</dbReference>